<feature type="transmembrane region" description="Helical" evidence="2">
    <location>
        <begin position="140"/>
        <end position="160"/>
    </location>
</feature>
<evidence type="ECO:0000256" key="1">
    <source>
        <dbReference type="SAM" id="MobiDB-lite"/>
    </source>
</evidence>
<protein>
    <recommendedName>
        <fullName evidence="5">TIGR04222 domain-containing membrane protein</fullName>
    </recommendedName>
</protein>
<accession>A0ABP7TEW4</accession>
<evidence type="ECO:0008006" key="5">
    <source>
        <dbReference type="Google" id="ProtNLM"/>
    </source>
</evidence>
<keyword evidence="2" id="KW-1133">Transmembrane helix</keyword>
<gene>
    <name evidence="3" type="ORF">GCM10022247_56910</name>
</gene>
<keyword evidence="2" id="KW-0812">Transmembrane</keyword>
<dbReference type="InterPro" id="IPR026467">
    <property type="entry name" value="Ser/Gly_Cys_C_dom"/>
</dbReference>
<keyword evidence="2" id="KW-0472">Membrane</keyword>
<keyword evidence="4" id="KW-1185">Reference proteome</keyword>
<comment type="caution">
    <text evidence="3">The sequence shown here is derived from an EMBL/GenBank/DDBJ whole genome shotgun (WGS) entry which is preliminary data.</text>
</comment>
<feature type="transmembrane region" description="Helical" evidence="2">
    <location>
        <begin position="6"/>
        <end position="23"/>
    </location>
</feature>
<dbReference type="Proteomes" id="UP001501747">
    <property type="component" value="Unassembled WGS sequence"/>
</dbReference>
<reference evidence="4" key="1">
    <citation type="journal article" date="2019" name="Int. J. Syst. Evol. Microbiol.">
        <title>The Global Catalogue of Microorganisms (GCM) 10K type strain sequencing project: providing services to taxonomists for standard genome sequencing and annotation.</title>
        <authorList>
            <consortium name="The Broad Institute Genomics Platform"/>
            <consortium name="The Broad Institute Genome Sequencing Center for Infectious Disease"/>
            <person name="Wu L."/>
            <person name="Ma J."/>
        </authorList>
    </citation>
    <scope>NUCLEOTIDE SEQUENCE [LARGE SCALE GENOMIC DNA]</scope>
    <source>
        <strain evidence="4">JCM 17342</strain>
    </source>
</reference>
<dbReference type="RefSeq" id="WP_344881243.1">
    <property type="nucleotide sequence ID" value="NZ_BAABAL010000019.1"/>
</dbReference>
<organism evidence="3 4">
    <name type="scientific">Allokutzneria multivorans</name>
    <dbReference type="NCBI Taxonomy" id="1142134"/>
    <lineage>
        <taxon>Bacteria</taxon>
        <taxon>Bacillati</taxon>
        <taxon>Actinomycetota</taxon>
        <taxon>Actinomycetes</taxon>
        <taxon>Pseudonocardiales</taxon>
        <taxon>Pseudonocardiaceae</taxon>
        <taxon>Allokutzneria</taxon>
    </lineage>
</organism>
<evidence type="ECO:0000313" key="3">
    <source>
        <dbReference type="EMBL" id="GAA4025040.1"/>
    </source>
</evidence>
<feature type="transmembrane region" description="Helical" evidence="2">
    <location>
        <begin position="166"/>
        <end position="184"/>
    </location>
</feature>
<evidence type="ECO:0000313" key="4">
    <source>
        <dbReference type="Proteomes" id="UP001501747"/>
    </source>
</evidence>
<proteinExistence type="predicted"/>
<sequence length="274" mass="28821">MSTFFVVAYGSSLLGLIFLTAWARRPAPAKSTVDIELSCFDVAYLRGGQQRVAEAAIARLLHDGQLRTTRLGGLVRVENALGDNEIEEAVLAAAPLSSAVTVSAFTTRVLKRDAVLFSAEELITSGLAISERDRTKLRRAGLPLFAFAALGVVAVLLQPWLLVVSIPLAALPIGIFVLACRPLGTATALGARRAQEAGSALTHPAAGPVALQGFQHFPDETLRQYAQELRPAKVPHLPDRPKGRGKQSGRDTHTCSTGHGGGSYSACTGGGGGY</sequence>
<feature type="region of interest" description="Disordered" evidence="1">
    <location>
        <begin position="230"/>
        <end position="262"/>
    </location>
</feature>
<name>A0ABP7TEW4_9PSEU</name>
<evidence type="ECO:0000256" key="2">
    <source>
        <dbReference type="SAM" id="Phobius"/>
    </source>
</evidence>
<dbReference type="EMBL" id="BAABAL010000019">
    <property type="protein sequence ID" value="GAA4025040.1"/>
    <property type="molecule type" value="Genomic_DNA"/>
</dbReference>
<feature type="compositionally biased region" description="Basic and acidic residues" evidence="1">
    <location>
        <begin position="236"/>
        <end position="253"/>
    </location>
</feature>
<dbReference type="NCBIfam" id="TIGR04222">
    <property type="entry name" value="near_uncomplex"/>
    <property type="match status" value="1"/>
</dbReference>